<sequence>MNEYAGDQTAPRPMLTDPNRPDLSTPTGIGALRSQVQHWAARGSTADAAKTTPTTEVDSTSGPQLAPTTTITTTGLPVSSAPNVVYPPGSSANVNAPSIPPVSNTLPSSQGNGGDAASSSQPGQVQYWNQTGAEYIAQVMPGPNGGWPQATPTPVKSQVMGAAGLLYGYNNGVPVPTPAHSQYGAVIPPTPTTTMAMMTPPPTRVWTVIPSYQNCTIGRPPVAGVSVGGGYPVFQPAGGMDPFDEKDVALLSESVRIPEPGGCADTALADGLSNPPMQYAQALPATATPLPTQNAPTPTGTQPMMTGAPPPPGGAPSTGALLRLKVRLLHKGTDSEWAAPSGPCELRTSSGPSIVRLPERLRAGAWPVSLRYAIGDQERYKDDTTVLPQLYHGGKGSYVLERF</sequence>
<evidence type="ECO:0000313" key="3">
    <source>
        <dbReference type="Proteomes" id="UP001165121"/>
    </source>
</evidence>
<feature type="compositionally biased region" description="Polar residues" evidence="1">
    <location>
        <begin position="51"/>
        <end position="67"/>
    </location>
</feature>
<feature type="compositionally biased region" description="Polar residues" evidence="1">
    <location>
        <begin position="95"/>
        <end position="110"/>
    </location>
</feature>
<feature type="region of interest" description="Disordered" evidence="1">
    <location>
        <begin position="288"/>
        <end position="307"/>
    </location>
</feature>
<organism evidence="2 3">
    <name type="scientific">Phytophthora fragariaefolia</name>
    <dbReference type="NCBI Taxonomy" id="1490495"/>
    <lineage>
        <taxon>Eukaryota</taxon>
        <taxon>Sar</taxon>
        <taxon>Stramenopiles</taxon>
        <taxon>Oomycota</taxon>
        <taxon>Peronosporomycetes</taxon>
        <taxon>Peronosporales</taxon>
        <taxon>Peronosporaceae</taxon>
        <taxon>Phytophthora</taxon>
    </lineage>
</organism>
<dbReference type="EMBL" id="BSXT01003117">
    <property type="protein sequence ID" value="GMF52654.1"/>
    <property type="molecule type" value="Genomic_DNA"/>
</dbReference>
<reference evidence="2" key="1">
    <citation type="submission" date="2023-04" db="EMBL/GenBank/DDBJ databases">
        <title>Phytophthora fragariaefolia NBRC 109709.</title>
        <authorList>
            <person name="Ichikawa N."/>
            <person name="Sato H."/>
            <person name="Tonouchi N."/>
        </authorList>
    </citation>
    <scope>NUCLEOTIDE SEQUENCE</scope>
    <source>
        <strain evidence="2">NBRC 109709</strain>
    </source>
</reference>
<dbReference type="Proteomes" id="UP001165121">
    <property type="component" value="Unassembled WGS sequence"/>
</dbReference>
<dbReference type="OrthoDB" id="141673at2759"/>
<proteinExistence type="predicted"/>
<keyword evidence="3" id="KW-1185">Reference proteome</keyword>
<dbReference type="AlphaFoldDB" id="A0A9W6Y444"/>
<accession>A0A9W6Y444</accession>
<feature type="region of interest" description="Disordered" evidence="1">
    <location>
        <begin position="95"/>
        <end position="123"/>
    </location>
</feature>
<feature type="region of interest" description="Disordered" evidence="1">
    <location>
        <begin position="1"/>
        <end position="79"/>
    </location>
</feature>
<evidence type="ECO:0000256" key="1">
    <source>
        <dbReference type="SAM" id="MobiDB-lite"/>
    </source>
</evidence>
<gene>
    <name evidence="2" type="ORF">Pfra01_002160400</name>
</gene>
<protein>
    <submittedName>
        <fullName evidence="2">Unnamed protein product</fullName>
    </submittedName>
</protein>
<comment type="caution">
    <text evidence="2">The sequence shown here is derived from an EMBL/GenBank/DDBJ whole genome shotgun (WGS) entry which is preliminary data.</text>
</comment>
<name>A0A9W6Y444_9STRA</name>
<evidence type="ECO:0000313" key="2">
    <source>
        <dbReference type="EMBL" id="GMF52654.1"/>
    </source>
</evidence>